<sequence>MNKIDMDSIADIVFQLKWDSTGATHTECYAARSVNLWRDWLPDNVREALMGWPERENITVDFSVGELFGSKSAPLCIDRQRFCMPPMVGRFYPRGRIRGLPGVFPQNMQPFRCVGINNGHMQVDLGHPLADYPLTLSMTVGQIEAKTTERGGSSVDWIGMLTDGPGMQARWKSRPTDFFSSGAFERKDQESDDRFYAHPRLVHHLDQTAREMVANVYKRFVRDGMRVLDLMSSWVSHLPHTVNLEAVHGLGMNRTELEQNPVLAGIDVQDLNTSPVLPYPDAAFDMVVNTVSVEYLIHPLEIFAEVGRVLKPGGAFVVTFSNRWFPTKAVRIWDQLHEFERMGLVMEYFLTSGCFHRFGTYSMRGLPRPRDDRSAGERLHSDPVYAVWGTKKESSNRRHT</sequence>
<organism evidence="2 3">
    <name type="scientific">Desulfosarcina ovata subsp. sediminis</name>
    <dbReference type="NCBI Taxonomy" id="885957"/>
    <lineage>
        <taxon>Bacteria</taxon>
        <taxon>Pseudomonadati</taxon>
        <taxon>Thermodesulfobacteriota</taxon>
        <taxon>Desulfobacteria</taxon>
        <taxon>Desulfobacterales</taxon>
        <taxon>Desulfosarcinaceae</taxon>
        <taxon>Desulfosarcina</taxon>
    </lineage>
</organism>
<dbReference type="Pfam" id="PF08241">
    <property type="entry name" value="Methyltransf_11"/>
    <property type="match status" value="1"/>
</dbReference>
<dbReference type="InterPro" id="IPR029063">
    <property type="entry name" value="SAM-dependent_MTases_sf"/>
</dbReference>
<dbReference type="GO" id="GO:0008757">
    <property type="term" value="F:S-adenosylmethionine-dependent methyltransferase activity"/>
    <property type="evidence" value="ECO:0007669"/>
    <property type="project" value="InterPro"/>
</dbReference>
<dbReference type="PANTHER" id="PTHR43036">
    <property type="entry name" value="OSJNBB0011N17.9 PROTEIN"/>
    <property type="match status" value="1"/>
</dbReference>
<dbReference type="CDD" id="cd02440">
    <property type="entry name" value="AdoMet_MTases"/>
    <property type="match status" value="1"/>
</dbReference>
<dbReference type="SUPFAM" id="SSF53335">
    <property type="entry name" value="S-adenosyl-L-methionine-dependent methyltransferases"/>
    <property type="match status" value="1"/>
</dbReference>
<gene>
    <name evidence="2" type="ORF">DSCO28_44710</name>
</gene>
<dbReference type="Proteomes" id="UP000425960">
    <property type="component" value="Chromosome"/>
</dbReference>
<evidence type="ECO:0000313" key="2">
    <source>
        <dbReference type="EMBL" id="BBO83905.1"/>
    </source>
</evidence>
<dbReference type="Gene3D" id="3.40.50.150">
    <property type="entry name" value="Vaccinia Virus protein VP39"/>
    <property type="match status" value="1"/>
</dbReference>
<dbReference type="PANTHER" id="PTHR43036:SF2">
    <property type="entry name" value="OS04G0481300 PROTEIN"/>
    <property type="match status" value="1"/>
</dbReference>
<protein>
    <recommendedName>
        <fullName evidence="1">Methyltransferase type 11 domain-containing protein</fullName>
    </recommendedName>
</protein>
<dbReference type="EMBL" id="AP021876">
    <property type="protein sequence ID" value="BBO83905.1"/>
    <property type="molecule type" value="Genomic_DNA"/>
</dbReference>
<dbReference type="Gene3D" id="3.10.50.40">
    <property type="match status" value="1"/>
</dbReference>
<evidence type="ECO:0000259" key="1">
    <source>
        <dbReference type="Pfam" id="PF08241"/>
    </source>
</evidence>
<feature type="domain" description="Methyltransferase type 11" evidence="1">
    <location>
        <begin position="258"/>
        <end position="318"/>
    </location>
</feature>
<evidence type="ECO:0000313" key="3">
    <source>
        <dbReference type="Proteomes" id="UP000425960"/>
    </source>
</evidence>
<dbReference type="RefSeq" id="WP_155324006.1">
    <property type="nucleotide sequence ID" value="NZ_AP021876.1"/>
</dbReference>
<dbReference type="GO" id="GO:0003755">
    <property type="term" value="F:peptidyl-prolyl cis-trans isomerase activity"/>
    <property type="evidence" value="ECO:0007669"/>
    <property type="project" value="InterPro"/>
</dbReference>
<name>A0A5K7ZUJ8_9BACT</name>
<dbReference type="InterPro" id="IPR046357">
    <property type="entry name" value="PPIase_dom_sf"/>
</dbReference>
<dbReference type="AlphaFoldDB" id="A0A5K7ZUJ8"/>
<reference evidence="2 3" key="1">
    <citation type="submission" date="2019-11" db="EMBL/GenBank/DDBJ databases">
        <title>Comparative genomics of hydrocarbon-degrading Desulfosarcina strains.</title>
        <authorList>
            <person name="Watanabe M."/>
            <person name="Kojima H."/>
            <person name="Fukui M."/>
        </authorList>
    </citation>
    <scope>NUCLEOTIDE SEQUENCE [LARGE SCALE GENOMIC DNA]</scope>
    <source>
        <strain evidence="2 3">28bB2T</strain>
    </source>
</reference>
<dbReference type="InterPro" id="IPR013216">
    <property type="entry name" value="Methyltransf_11"/>
</dbReference>
<proteinExistence type="predicted"/>
<dbReference type="KEGG" id="dov:DSCO28_44710"/>
<accession>A0A5K7ZUJ8</accession>